<dbReference type="EMBL" id="BMWX01000010">
    <property type="protein sequence ID" value="GGZ40845.1"/>
    <property type="molecule type" value="Genomic_DNA"/>
</dbReference>
<reference evidence="3" key="1">
    <citation type="journal article" date="2014" name="Int. J. Syst. Evol. Microbiol.">
        <title>Complete genome sequence of Corynebacterium casei LMG S-19264T (=DSM 44701T), isolated from a smear-ripened cheese.</title>
        <authorList>
            <consortium name="US DOE Joint Genome Institute (JGI-PGF)"/>
            <person name="Walter F."/>
            <person name="Albersmeier A."/>
            <person name="Kalinowski J."/>
            <person name="Ruckert C."/>
        </authorList>
    </citation>
    <scope>NUCLEOTIDE SEQUENCE</scope>
    <source>
        <strain evidence="3">KCTC 12368</strain>
    </source>
</reference>
<proteinExistence type="predicted"/>
<dbReference type="PROSITE" id="PS50983">
    <property type="entry name" value="FE_B12_PBP"/>
    <property type="match status" value="1"/>
</dbReference>
<evidence type="ECO:0000256" key="1">
    <source>
        <dbReference type="ARBA" id="ARBA00022729"/>
    </source>
</evidence>
<keyword evidence="1" id="KW-0732">Signal</keyword>
<dbReference type="Pfam" id="PF01497">
    <property type="entry name" value="Peripla_BP_2"/>
    <property type="match status" value="1"/>
</dbReference>
<evidence type="ECO:0000313" key="4">
    <source>
        <dbReference type="Proteomes" id="UP000619457"/>
    </source>
</evidence>
<dbReference type="PANTHER" id="PTHR30535:SF35">
    <property type="entry name" value="PERIPLASMIC BINDING PROTEIN"/>
    <property type="match status" value="1"/>
</dbReference>
<dbReference type="InterPro" id="IPR002491">
    <property type="entry name" value="ABC_transptr_periplasmic_BD"/>
</dbReference>
<dbReference type="InterPro" id="IPR050902">
    <property type="entry name" value="ABC_Transporter_SBP"/>
</dbReference>
<gene>
    <name evidence="3" type="ORF">GCM10007049_37710</name>
</gene>
<dbReference type="AlphaFoldDB" id="A0A918QDM4"/>
<dbReference type="Proteomes" id="UP000619457">
    <property type="component" value="Unassembled WGS sequence"/>
</dbReference>
<evidence type="ECO:0000313" key="3">
    <source>
        <dbReference type="EMBL" id="GGZ40845.1"/>
    </source>
</evidence>
<dbReference type="RefSeq" id="WP_018473695.1">
    <property type="nucleotide sequence ID" value="NZ_BMWX01000010.1"/>
</dbReference>
<sequence>MNFQTTVDQMGRQVTCPELPQRIISLVPSHTEMLMDLGLGDRLVGITKFCIRPKGLRESKTLIGGTKNFNFDKITALKPDLIIGNKEENYREGILRLEEDFPVWMSDVFDLEDTLQMISSLGKVLGLSASSEQLAQKIRAEFAVPVAKKGTAAYLIWNAPMMAAGPLTFIDKMLAFAGFENVVVKSRYPELSENDLAGLDPEYILLSSEPFPFGEKHLATFKEKYPESKILLVDGEMFSWYGSRLQYAPSYFRSLDKEI</sequence>
<dbReference type="PANTHER" id="PTHR30535">
    <property type="entry name" value="VITAMIN B12-BINDING PROTEIN"/>
    <property type="match status" value="1"/>
</dbReference>
<reference evidence="3" key="2">
    <citation type="submission" date="2020-09" db="EMBL/GenBank/DDBJ databases">
        <authorList>
            <person name="Sun Q."/>
            <person name="Kim S."/>
        </authorList>
    </citation>
    <scope>NUCLEOTIDE SEQUENCE</scope>
    <source>
        <strain evidence="3">KCTC 12368</strain>
    </source>
</reference>
<accession>A0A918QDM4</accession>
<evidence type="ECO:0000259" key="2">
    <source>
        <dbReference type="PROSITE" id="PS50983"/>
    </source>
</evidence>
<dbReference type="NCBIfam" id="NF038402">
    <property type="entry name" value="TroA_like"/>
    <property type="match status" value="1"/>
</dbReference>
<protein>
    <submittedName>
        <fullName evidence="3">Iron ABC transporter</fullName>
    </submittedName>
</protein>
<dbReference type="SUPFAM" id="SSF53807">
    <property type="entry name" value="Helical backbone' metal receptor"/>
    <property type="match status" value="1"/>
</dbReference>
<dbReference type="Gene3D" id="3.40.50.1980">
    <property type="entry name" value="Nitrogenase molybdenum iron protein domain"/>
    <property type="match status" value="2"/>
</dbReference>
<name>A0A918QDM4_9BACT</name>
<keyword evidence="4" id="KW-1185">Reference proteome</keyword>
<comment type="caution">
    <text evidence="3">The sequence shown here is derived from an EMBL/GenBank/DDBJ whole genome shotgun (WGS) entry which is preliminary data.</text>
</comment>
<feature type="domain" description="Fe/B12 periplasmic-binding" evidence="2">
    <location>
        <begin position="22"/>
        <end position="259"/>
    </location>
</feature>
<organism evidence="3 4">
    <name type="scientific">Echinicola pacifica</name>
    <dbReference type="NCBI Taxonomy" id="346377"/>
    <lineage>
        <taxon>Bacteria</taxon>
        <taxon>Pseudomonadati</taxon>
        <taxon>Bacteroidota</taxon>
        <taxon>Cytophagia</taxon>
        <taxon>Cytophagales</taxon>
        <taxon>Cyclobacteriaceae</taxon>
        <taxon>Echinicola</taxon>
    </lineage>
</organism>
<dbReference type="InterPro" id="IPR054828">
    <property type="entry name" value="Vit_B12_bind_prot"/>
</dbReference>